<feature type="compositionally biased region" description="Polar residues" evidence="1">
    <location>
        <begin position="74"/>
        <end position="87"/>
    </location>
</feature>
<evidence type="ECO:0000313" key="3">
    <source>
        <dbReference type="Proteomes" id="UP000800082"/>
    </source>
</evidence>
<dbReference type="GeneID" id="54348787"/>
<feature type="region of interest" description="Disordered" evidence="1">
    <location>
        <begin position="67"/>
        <end position="87"/>
    </location>
</feature>
<dbReference type="Proteomes" id="UP000800082">
    <property type="component" value="Unassembled WGS sequence"/>
</dbReference>
<reference evidence="2" key="1">
    <citation type="journal article" date="2020" name="Stud. Mycol.">
        <title>101 Dothideomycetes genomes: a test case for predicting lifestyles and emergence of pathogens.</title>
        <authorList>
            <person name="Haridas S."/>
            <person name="Albert R."/>
            <person name="Binder M."/>
            <person name="Bloem J."/>
            <person name="Labutti K."/>
            <person name="Salamov A."/>
            <person name="Andreopoulos B."/>
            <person name="Baker S."/>
            <person name="Barry K."/>
            <person name="Bills G."/>
            <person name="Bluhm B."/>
            <person name="Cannon C."/>
            <person name="Castanera R."/>
            <person name="Culley D."/>
            <person name="Daum C."/>
            <person name="Ezra D."/>
            <person name="Gonzalez J."/>
            <person name="Henrissat B."/>
            <person name="Kuo A."/>
            <person name="Liang C."/>
            <person name="Lipzen A."/>
            <person name="Lutzoni F."/>
            <person name="Magnuson J."/>
            <person name="Mondo S."/>
            <person name="Nolan M."/>
            <person name="Ohm R."/>
            <person name="Pangilinan J."/>
            <person name="Park H.-J."/>
            <person name="Ramirez L."/>
            <person name="Alfaro M."/>
            <person name="Sun H."/>
            <person name="Tritt A."/>
            <person name="Yoshinaga Y."/>
            <person name="Zwiers L.-H."/>
            <person name="Turgeon B."/>
            <person name="Goodwin S."/>
            <person name="Spatafora J."/>
            <person name="Crous P."/>
            <person name="Grigoriev I."/>
        </authorList>
    </citation>
    <scope>NUCLEOTIDE SEQUENCE</scope>
    <source>
        <strain evidence="2">CBS 183.55</strain>
    </source>
</reference>
<evidence type="ECO:0000256" key="1">
    <source>
        <dbReference type="SAM" id="MobiDB-lite"/>
    </source>
</evidence>
<keyword evidence="3" id="KW-1185">Reference proteome</keyword>
<organism evidence="2 3">
    <name type="scientific">Didymella exigua CBS 183.55</name>
    <dbReference type="NCBI Taxonomy" id="1150837"/>
    <lineage>
        <taxon>Eukaryota</taxon>
        <taxon>Fungi</taxon>
        <taxon>Dikarya</taxon>
        <taxon>Ascomycota</taxon>
        <taxon>Pezizomycotina</taxon>
        <taxon>Dothideomycetes</taxon>
        <taxon>Pleosporomycetidae</taxon>
        <taxon>Pleosporales</taxon>
        <taxon>Pleosporineae</taxon>
        <taxon>Didymellaceae</taxon>
        <taxon>Didymella</taxon>
    </lineage>
</organism>
<gene>
    <name evidence="2" type="ORF">M421DRAFT_416565</name>
</gene>
<proteinExistence type="predicted"/>
<dbReference type="AlphaFoldDB" id="A0A6A5S639"/>
<sequence>MNAATRCCPDRGLHARDWRVPGCLPAYPSPRLPATAYSHGTPQSGQPFNLWLLNEFGHRCPAYPSLGRPPRKSLSLSPATDSATAEMSNPTISRDYWTLSMRVDATMTAVATLGSLRHVAVPHPKLPAITKSPQIKSALWTRCPECDIRSTARRSRTKSSR</sequence>
<accession>A0A6A5S639</accession>
<dbReference type="RefSeq" id="XP_033453215.1">
    <property type="nucleotide sequence ID" value="XM_033591119.1"/>
</dbReference>
<name>A0A6A5S639_9PLEO</name>
<evidence type="ECO:0000313" key="2">
    <source>
        <dbReference type="EMBL" id="KAF1932967.1"/>
    </source>
</evidence>
<dbReference type="EMBL" id="ML978958">
    <property type="protein sequence ID" value="KAF1932967.1"/>
    <property type="molecule type" value="Genomic_DNA"/>
</dbReference>
<protein>
    <submittedName>
        <fullName evidence="2">Uncharacterized protein</fullName>
    </submittedName>
</protein>